<organism evidence="2 3">
    <name type="scientific">Mycolicibacterium anyangense</name>
    <dbReference type="NCBI Taxonomy" id="1431246"/>
    <lineage>
        <taxon>Bacteria</taxon>
        <taxon>Bacillati</taxon>
        <taxon>Actinomycetota</taxon>
        <taxon>Actinomycetes</taxon>
        <taxon>Mycobacteriales</taxon>
        <taxon>Mycobacteriaceae</taxon>
        <taxon>Mycolicibacterium</taxon>
    </lineage>
</organism>
<reference evidence="2 3" key="1">
    <citation type="journal article" date="2019" name="Emerg. Microbes Infect.">
        <title>Comprehensive subspecies identification of 175 nontuberculous mycobacteria species based on 7547 genomic profiles.</title>
        <authorList>
            <person name="Matsumoto Y."/>
            <person name="Kinjo T."/>
            <person name="Motooka D."/>
            <person name="Nabeya D."/>
            <person name="Jung N."/>
            <person name="Uechi K."/>
            <person name="Horii T."/>
            <person name="Iida T."/>
            <person name="Fujita J."/>
            <person name="Nakamura S."/>
        </authorList>
    </citation>
    <scope>NUCLEOTIDE SEQUENCE [LARGE SCALE GENOMIC DNA]</scope>
    <source>
        <strain evidence="2 3">JCM 30275</strain>
    </source>
</reference>
<name>A0A6N4WFP3_9MYCO</name>
<accession>A0A6N4WFP3</accession>
<feature type="compositionally biased region" description="Basic residues" evidence="1">
    <location>
        <begin position="116"/>
        <end position="127"/>
    </location>
</feature>
<evidence type="ECO:0000313" key="2">
    <source>
        <dbReference type="EMBL" id="BBZ78752.1"/>
    </source>
</evidence>
<gene>
    <name evidence="2" type="ORF">MANY_40890</name>
</gene>
<feature type="region of interest" description="Disordered" evidence="1">
    <location>
        <begin position="84"/>
        <end position="127"/>
    </location>
</feature>
<dbReference type="KEGG" id="many:MANY_40890"/>
<protein>
    <submittedName>
        <fullName evidence="2">Uncharacterized protein</fullName>
    </submittedName>
</protein>
<proteinExistence type="predicted"/>
<evidence type="ECO:0000313" key="3">
    <source>
        <dbReference type="Proteomes" id="UP000467249"/>
    </source>
</evidence>
<dbReference type="EMBL" id="AP022620">
    <property type="protein sequence ID" value="BBZ78752.1"/>
    <property type="molecule type" value="Genomic_DNA"/>
</dbReference>
<evidence type="ECO:0000256" key="1">
    <source>
        <dbReference type="SAM" id="MobiDB-lite"/>
    </source>
</evidence>
<keyword evidence="3" id="KW-1185">Reference proteome</keyword>
<dbReference type="AlphaFoldDB" id="A0A6N4WFP3"/>
<dbReference type="Proteomes" id="UP000467249">
    <property type="component" value="Chromosome"/>
</dbReference>
<sequence length="127" mass="13526">MSPDRGTTFVHHLGDICIIDYFVGLADEPTALVSDSCINSDELKTSTREIDMTTIWMKRLAAGAMLTAAPALFAIGAAGASNAATGSVDNGANMSQPAHHESFPHQNLGTDAPGSRSHHHHQWHHAE</sequence>
<feature type="compositionally biased region" description="Polar residues" evidence="1">
    <location>
        <begin position="87"/>
        <end position="96"/>
    </location>
</feature>